<dbReference type="SMART" id="SM00091">
    <property type="entry name" value="PAS"/>
    <property type="match status" value="1"/>
</dbReference>
<evidence type="ECO:0000313" key="3">
    <source>
        <dbReference type="EMBL" id="MBC8362191.1"/>
    </source>
</evidence>
<keyword evidence="1" id="KW-0175">Coiled coil</keyword>
<dbReference type="PROSITE" id="PS50112">
    <property type="entry name" value="PAS"/>
    <property type="match status" value="1"/>
</dbReference>
<dbReference type="SUPFAM" id="SSF55785">
    <property type="entry name" value="PYP-like sensor domain (PAS domain)"/>
    <property type="match status" value="1"/>
</dbReference>
<feature type="coiled-coil region" evidence="1">
    <location>
        <begin position="7"/>
        <end position="44"/>
    </location>
</feature>
<reference evidence="3 4" key="1">
    <citation type="submission" date="2020-08" db="EMBL/GenBank/DDBJ databases">
        <title>Bridging the membrane lipid divide: bacteria of the FCB group superphylum have the potential to synthesize archaeal ether lipids.</title>
        <authorList>
            <person name="Villanueva L."/>
            <person name="Von Meijenfeldt F.A.B."/>
            <person name="Westbye A.B."/>
            <person name="Yadav S."/>
            <person name="Hopmans E.C."/>
            <person name="Dutilh B.E."/>
            <person name="Sinninghe Damste J.S."/>
        </authorList>
    </citation>
    <scope>NUCLEOTIDE SEQUENCE [LARGE SCALE GENOMIC DNA]</scope>
    <source>
        <strain evidence="3">NIOZ-UU30</strain>
    </source>
</reference>
<evidence type="ECO:0000256" key="1">
    <source>
        <dbReference type="SAM" id="Coils"/>
    </source>
</evidence>
<dbReference type="GO" id="GO:0006355">
    <property type="term" value="P:regulation of DNA-templated transcription"/>
    <property type="evidence" value="ECO:0007669"/>
    <property type="project" value="InterPro"/>
</dbReference>
<dbReference type="NCBIfam" id="TIGR00229">
    <property type="entry name" value="sensory_box"/>
    <property type="match status" value="1"/>
</dbReference>
<dbReference type="Proteomes" id="UP000603434">
    <property type="component" value="Unassembled WGS sequence"/>
</dbReference>
<dbReference type="Gene3D" id="3.30.450.20">
    <property type="entry name" value="PAS domain"/>
    <property type="match status" value="1"/>
</dbReference>
<dbReference type="InterPro" id="IPR035965">
    <property type="entry name" value="PAS-like_dom_sf"/>
</dbReference>
<dbReference type="InterPro" id="IPR000014">
    <property type="entry name" value="PAS"/>
</dbReference>
<dbReference type="CDD" id="cd00130">
    <property type="entry name" value="PAS"/>
    <property type="match status" value="1"/>
</dbReference>
<evidence type="ECO:0000313" key="4">
    <source>
        <dbReference type="Proteomes" id="UP000603434"/>
    </source>
</evidence>
<name>A0A8J6NXN2_9BACT</name>
<evidence type="ECO:0000259" key="2">
    <source>
        <dbReference type="PROSITE" id="PS50112"/>
    </source>
</evidence>
<dbReference type="InterPro" id="IPR013767">
    <property type="entry name" value="PAS_fold"/>
</dbReference>
<dbReference type="Pfam" id="PF00989">
    <property type="entry name" value="PAS"/>
    <property type="match status" value="1"/>
</dbReference>
<organism evidence="3 4">
    <name type="scientific">Candidatus Desulfatibia profunda</name>
    <dbReference type="NCBI Taxonomy" id="2841695"/>
    <lineage>
        <taxon>Bacteria</taxon>
        <taxon>Pseudomonadati</taxon>
        <taxon>Thermodesulfobacteriota</taxon>
        <taxon>Desulfobacteria</taxon>
        <taxon>Desulfobacterales</taxon>
        <taxon>Desulfobacterales incertae sedis</taxon>
        <taxon>Candidatus Desulfatibia</taxon>
    </lineage>
</organism>
<protein>
    <submittedName>
        <fullName evidence="3">PAS domain S-box protein</fullName>
    </submittedName>
</protein>
<proteinExistence type="predicted"/>
<dbReference type="AlphaFoldDB" id="A0A8J6NXN2"/>
<accession>A0A8J6NXN2</accession>
<comment type="caution">
    <text evidence="3">The sequence shown here is derived from an EMBL/GenBank/DDBJ whole genome shotgun (WGS) entry which is preliminary data.</text>
</comment>
<sequence length="91" mass="10686">MTVKPTYEQLEQRVEELEKERIERKRAEAALRESEEKYRNVVENVNVGVLVVQDLKLVFANTAISKYTGFSKDELITKPNPFDFVHPDDRF</sequence>
<feature type="domain" description="PAS" evidence="2">
    <location>
        <begin position="34"/>
        <end position="91"/>
    </location>
</feature>
<dbReference type="EMBL" id="JACNJH010000176">
    <property type="protein sequence ID" value="MBC8362191.1"/>
    <property type="molecule type" value="Genomic_DNA"/>
</dbReference>
<gene>
    <name evidence="3" type="ORF">H8E23_12430</name>
</gene>